<reference evidence="2" key="1">
    <citation type="submission" date="2022-11" db="UniProtKB">
        <authorList>
            <consortium name="WormBaseParasite"/>
        </authorList>
    </citation>
    <scope>IDENTIFICATION</scope>
</reference>
<proteinExistence type="predicted"/>
<sequence length="415" mass="48152">MTSEVQLDRDVISGIFKHKLPQDLLDLDFKLGLVSKKCFLALKTACDEEFKGARVKLSSREILVTYYWFSGRRVKISEPVFCLLNGLSLCELDFGNDNDQRYLQLLRKIKGFGLKRIFFHWYFSDSNREFCDPDHRSEMLRIISESSGTLQELCHVPDILLPHLPLTLKLEELTTLLYSIPMNSNIKDFLKLSAKKVVINAHDCYLPSHLLKNINAQTLHLVALRSWAEGIEESSVEIQANLNIKEIYIILRNDCFYYAKPVNTIPDKIYDIKKIIESIQIGYPNLTLLEIEDLHYMGSSCEVKIPVIIKGFVQFFTKLFIKTEALLSELQDLPFSIQMKQVFVHHYTPNYIDYVNEISSLRKDEWKDFEEVKEDPRVETDKEYLSLKKSTQFGEGKSLEVTFYTTSLSKNNIKG</sequence>
<accession>A0A914CBW3</accession>
<evidence type="ECO:0000313" key="2">
    <source>
        <dbReference type="WBParaSite" id="ACRNAN_Path_820.g3119.t1"/>
    </source>
</evidence>
<protein>
    <submittedName>
        <fullName evidence="2">F-box domain-containing protein</fullName>
    </submittedName>
</protein>
<name>A0A914CBW3_9BILA</name>
<dbReference type="WBParaSite" id="ACRNAN_Path_820.g3119.t1">
    <property type="protein sequence ID" value="ACRNAN_Path_820.g3119.t1"/>
    <property type="gene ID" value="ACRNAN_Path_820.g3119"/>
</dbReference>
<keyword evidence="1" id="KW-1185">Reference proteome</keyword>
<organism evidence="1 2">
    <name type="scientific">Acrobeloides nanus</name>
    <dbReference type="NCBI Taxonomy" id="290746"/>
    <lineage>
        <taxon>Eukaryota</taxon>
        <taxon>Metazoa</taxon>
        <taxon>Ecdysozoa</taxon>
        <taxon>Nematoda</taxon>
        <taxon>Chromadorea</taxon>
        <taxon>Rhabditida</taxon>
        <taxon>Tylenchina</taxon>
        <taxon>Cephalobomorpha</taxon>
        <taxon>Cephaloboidea</taxon>
        <taxon>Cephalobidae</taxon>
        <taxon>Acrobeloides</taxon>
    </lineage>
</organism>
<dbReference type="AlphaFoldDB" id="A0A914CBW3"/>
<dbReference type="Proteomes" id="UP000887540">
    <property type="component" value="Unplaced"/>
</dbReference>
<evidence type="ECO:0000313" key="1">
    <source>
        <dbReference type="Proteomes" id="UP000887540"/>
    </source>
</evidence>